<dbReference type="Proteomes" id="UP001595536">
    <property type="component" value="Unassembled WGS sequence"/>
</dbReference>
<proteinExistence type="predicted"/>
<keyword evidence="1" id="KW-0812">Transmembrane</keyword>
<keyword evidence="1" id="KW-0472">Membrane</keyword>
<keyword evidence="1" id="KW-1133">Transmembrane helix</keyword>
<gene>
    <name evidence="2" type="ORF">ACFOEX_07305</name>
</gene>
<sequence length="70" mass="8318">MRIRNSMGAWNETRAERRRRRKRMEEIIGWIVVPPLVLGMWLAGVHVYNAFHEPISQAIEALQLLKDRHL</sequence>
<accession>A0ABV7LF40</accession>
<reference evidence="3" key="1">
    <citation type="journal article" date="2019" name="Int. J. Syst. Evol. Microbiol.">
        <title>The Global Catalogue of Microorganisms (GCM) 10K type strain sequencing project: providing services to taxonomists for standard genome sequencing and annotation.</title>
        <authorList>
            <consortium name="The Broad Institute Genomics Platform"/>
            <consortium name="The Broad Institute Genome Sequencing Center for Infectious Disease"/>
            <person name="Wu L."/>
            <person name="Ma J."/>
        </authorList>
    </citation>
    <scope>NUCLEOTIDE SEQUENCE [LARGE SCALE GENOMIC DNA]</scope>
    <source>
        <strain evidence="3">CCM 7941</strain>
    </source>
</reference>
<dbReference type="RefSeq" id="WP_376868808.1">
    <property type="nucleotide sequence ID" value="NZ_JBHRUV010000031.1"/>
</dbReference>
<protein>
    <submittedName>
        <fullName evidence="2">Uncharacterized protein</fullName>
    </submittedName>
</protein>
<organism evidence="2 3">
    <name type="scientific">Camelimonas abortus</name>
    <dbReference type="NCBI Taxonomy" id="1017184"/>
    <lineage>
        <taxon>Bacteria</taxon>
        <taxon>Pseudomonadati</taxon>
        <taxon>Pseudomonadota</taxon>
        <taxon>Alphaproteobacteria</taxon>
        <taxon>Hyphomicrobiales</taxon>
        <taxon>Chelatococcaceae</taxon>
        <taxon>Camelimonas</taxon>
    </lineage>
</organism>
<evidence type="ECO:0000313" key="3">
    <source>
        <dbReference type="Proteomes" id="UP001595536"/>
    </source>
</evidence>
<dbReference type="EMBL" id="JBHRUV010000031">
    <property type="protein sequence ID" value="MFC3266157.1"/>
    <property type="molecule type" value="Genomic_DNA"/>
</dbReference>
<comment type="caution">
    <text evidence="2">The sequence shown here is derived from an EMBL/GenBank/DDBJ whole genome shotgun (WGS) entry which is preliminary data.</text>
</comment>
<keyword evidence="3" id="KW-1185">Reference proteome</keyword>
<name>A0ABV7LF40_9HYPH</name>
<evidence type="ECO:0000313" key="2">
    <source>
        <dbReference type="EMBL" id="MFC3266157.1"/>
    </source>
</evidence>
<evidence type="ECO:0000256" key="1">
    <source>
        <dbReference type="SAM" id="Phobius"/>
    </source>
</evidence>
<feature type="transmembrane region" description="Helical" evidence="1">
    <location>
        <begin position="27"/>
        <end position="48"/>
    </location>
</feature>